<evidence type="ECO:0000313" key="10">
    <source>
        <dbReference type="EMBL" id="PAY24277.1"/>
    </source>
</evidence>
<evidence type="ECO:0000256" key="1">
    <source>
        <dbReference type="ARBA" id="ARBA00001946"/>
    </source>
</evidence>
<dbReference type="EC" id="3.1.-.-" evidence="8"/>
<keyword evidence="11" id="KW-1185">Reference proteome</keyword>
<dbReference type="InterPro" id="IPR029060">
    <property type="entry name" value="PIN-like_dom_sf"/>
</dbReference>
<evidence type="ECO:0000256" key="8">
    <source>
        <dbReference type="HAMAP-Rule" id="MF_00265"/>
    </source>
</evidence>
<evidence type="ECO:0000256" key="2">
    <source>
        <dbReference type="ARBA" id="ARBA00022649"/>
    </source>
</evidence>
<keyword evidence="5 8" id="KW-0378">Hydrolase</keyword>
<sequence>MTGAGRRARFVLDTNVVSALRVRGRHPAVEEWASAVPVTDLFVTAMTISEIERGVIAKERSDPRQGDVLRRWFDTRVLPAFAGRVLPFDLTAARIVATYRVPDRAPLDDALIGAVAQAADMTVATRNIRHFEPLGVECVDPWKSSVSDR</sequence>
<comment type="function">
    <text evidence="8">Toxic component of a toxin-antitoxin (TA) system. An RNase.</text>
</comment>
<dbReference type="PANTHER" id="PTHR33653">
    <property type="entry name" value="RIBONUCLEASE VAPC2"/>
    <property type="match status" value="1"/>
</dbReference>
<evidence type="ECO:0000313" key="11">
    <source>
        <dbReference type="Proteomes" id="UP000218810"/>
    </source>
</evidence>
<proteinExistence type="inferred from homology"/>
<dbReference type="EMBL" id="NTGA01000007">
    <property type="protein sequence ID" value="PAY24277.1"/>
    <property type="molecule type" value="Genomic_DNA"/>
</dbReference>
<comment type="cofactor">
    <cofactor evidence="1 8">
        <name>Mg(2+)</name>
        <dbReference type="ChEBI" id="CHEBI:18420"/>
    </cofactor>
</comment>
<dbReference type="GO" id="GO:0016787">
    <property type="term" value="F:hydrolase activity"/>
    <property type="evidence" value="ECO:0007669"/>
    <property type="project" value="UniProtKB-KW"/>
</dbReference>
<dbReference type="HAMAP" id="MF_00265">
    <property type="entry name" value="VapC_Nob1"/>
    <property type="match status" value="1"/>
</dbReference>
<keyword evidence="2 8" id="KW-1277">Toxin-antitoxin system</keyword>
<dbReference type="AlphaFoldDB" id="A0A2A2WSW3"/>
<keyword evidence="4 8" id="KW-0479">Metal-binding</keyword>
<keyword evidence="8" id="KW-0800">Toxin</keyword>
<evidence type="ECO:0000256" key="7">
    <source>
        <dbReference type="ARBA" id="ARBA00038093"/>
    </source>
</evidence>
<dbReference type="GO" id="GO:0004540">
    <property type="term" value="F:RNA nuclease activity"/>
    <property type="evidence" value="ECO:0007669"/>
    <property type="project" value="InterPro"/>
</dbReference>
<keyword evidence="3 8" id="KW-0540">Nuclease</keyword>
<protein>
    <recommendedName>
        <fullName evidence="8">Ribonuclease VapC</fullName>
        <shortName evidence="8">RNase VapC</shortName>
        <ecNumber evidence="8">3.1.-.-</ecNumber>
    </recommendedName>
    <alternativeName>
        <fullName evidence="8">Toxin VapC</fullName>
    </alternativeName>
</protein>
<dbReference type="GO" id="GO:0090729">
    <property type="term" value="F:toxin activity"/>
    <property type="evidence" value="ECO:0007669"/>
    <property type="project" value="UniProtKB-KW"/>
</dbReference>
<evidence type="ECO:0000259" key="9">
    <source>
        <dbReference type="Pfam" id="PF01850"/>
    </source>
</evidence>
<feature type="domain" description="PIN" evidence="9">
    <location>
        <begin position="11"/>
        <end position="129"/>
    </location>
</feature>
<dbReference type="InterPro" id="IPR022907">
    <property type="entry name" value="VapC_family"/>
</dbReference>
<dbReference type="SUPFAM" id="SSF88723">
    <property type="entry name" value="PIN domain-like"/>
    <property type="match status" value="1"/>
</dbReference>
<organism evidence="10 11">
    <name type="scientific">Dietzia natronolimnaea</name>
    <dbReference type="NCBI Taxonomy" id="161920"/>
    <lineage>
        <taxon>Bacteria</taxon>
        <taxon>Bacillati</taxon>
        <taxon>Actinomycetota</taxon>
        <taxon>Actinomycetes</taxon>
        <taxon>Mycobacteriales</taxon>
        <taxon>Dietziaceae</taxon>
        <taxon>Dietzia</taxon>
    </lineage>
</organism>
<dbReference type="GO" id="GO:0000287">
    <property type="term" value="F:magnesium ion binding"/>
    <property type="evidence" value="ECO:0007669"/>
    <property type="project" value="UniProtKB-UniRule"/>
</dbReference>
<dbReference type="RefSeq" id="WP_095717498.1">
    <property type="nucleotide sequence ID" value="NZ_NTGA01000007.1"/>
</dbReference>
<dbReference type="InterPro" id="IPR002716">
    <property type="entry name" value="PIN_dom"/>
</dbReference>
<gene>
    <name evidence="8" type="primary">vapC</name>
    <name evidence="10" type="ORF">CEY15_04630</name>
</gene>
<comment type="similarity">
    <text evidence="7 8">Belongs to the PINc/VapC protein family.</text>
</comment>
<reference evidence="11" key="1">
    <citation type="submission" date="2017-09" db="EMBL/GenBank/DDBJ databases">
        <authorList>
            <person name="Zhang Y."/>
            <person name="Huang X."/>
            <person name="Liu J."/>
            <person name="Lu L."/>
            <person name="Peng K."/>
        </authorList>
    </citation>
    <scope>NUCLEOTIDE SEQUENCE [LARGE SCALE GENOMIC DNA]</scope>
    <source>
        <strain evidence="11">S-XJ-1</strain>
    </source>
</reference>
<dbReference type="InterPro" id="IPR050556">
    <property type="entry name" value="Type_II_TA_system_RNase"/>
</dbReference>
<keyword evidence="6 8" id="KW-0460">Magnesium</keyword>
<feature type="binding site" evidence="8">
    <location>
        <position position="13"/>
    </location>
    <ligand>
        <name>Mg(2+)</name>
        <dbReference type="ChEBI" id="CHEBI:18420"/>
    </ligand>
</feature>
<evidence type="ECO:0000256" key="5">
    <source>
        <dbReference type="ARBA" id="ARBA00022801"/>
    </source>
</evidence>
<dbReference type="PANTHER" id="PTHR33653:SF1">
    <property type="entry name" value="RIBONUCLEASE VAPC2"/>
    <property type="match status" value="1"/>
</dbReference>
<comment type="caution">
    <text evidence="10">The sequence shown here is derived from an EMBL/GenBank/DDBJ whole genome shotgun (WGS) entry which is preliminary data.</text>
</comment>
<dbReference type="Gene3D" id="3.40.50.1010">
    <property type="entry name" value="5'-nuclease"/>
    <property type="match status" value="1"/>
</dbReference>
<evidence type="ECO:0000256" key="6">
    <source>
        <dbReference type="ARBA" id="ARBA00022842"/>
    </source>
</evidence>
<evidence type="ECO:0000256" key="3">
    <source>
        <dbReference type="ARBA" id="ARBA00022722"/>
    </source>
</evidence>
<evidence type="ECO:0000256" key="4">
    <source>
        <dbReference type="ARBA" id="ARBA00022723"/>
    </source>
</evidence>
<feature type="binding site" evidence="8">
    <location>
        <position position="109"/>
    </location>
    <ligand>
        <name>Mg(2+)</name>
        <dbReference type="ChEBI" id="CHEBI:18420"/>
    </ligand>
</feature>
<dbReference type="CDD" id="cd18746">
    <property type="entry name" value="PIN_VapC4-5_FitB-like"/>
    <property type="match status" value="1"/>
</dbReference>
<dbReference type="Proteomes" id="UP000218810">
    <property type="component" value="Unassembled WGS sequence"/>
</dbReference>
<dbReference type="Pfam" id="PF01850">
    <property type="entry name" value="PIN"/>
    <property type="match status" value="1"/>
</dbReference>
<accession>A0A2A2WSW3</accession>
<name>A0A2A2WSW3_9ACTN</name>
<dbReference type="OrthoDB" id="9804823at2"/>